<sequence>MGLDPRQKGPCKSQGGLASPCATDAPRNDAPTLNLLPATAAATTREITTATAAAAFPTHSPPSHSVQGQCRQLCLQNPFPMHSTIFLFSLSPEGSILMLGES</sequence>
<gene>
    <name evidence="2" type="ORF">PoB_003184900</name>
</gene>
<accession>A0AAV4ACH9</accession>
<reference evidence="2 3" key="1">
    <citation type="journal article" date="2021" name="Elife">
        <title>Chloroplast acquisition without the gene transfer in kleptoplastic sea slugs, Plakobranchus ocellatus.</title>
        <authorList>
            <person name="Maeda T."/>
            <person name="Takahashi S."/>
            <person name="Yoshida T."/>
            <person name="Shimamura S."/>
            <person name="Takaki Y."/>
            <person name="Nagai Y."/>
            <person name="Toyoda A."/>
            <person name="Suzuki Y."/>
            <person name="Arimoto A."/>
            <person name="Ishii H."/>
            <person name="Satoh N."/>
            <person name="Nishiyama T."/>
            <person name="Hasebe M."/>
            <person name="Maruyama T."/>
            <person name="Minagawa J."/>
            <person name="Obokata J."/>
            <person name="Shigenobu S."/>
        </authorList>
    </citation>
    <scope>NUCLEOTIDE SEQUENCE [LARGE SCALE GENOMIC DNA]</scope>
</reference>
<proteinExistence type="predicted"/>
<keyword evidence="3" id="KW-1185">Reference proteome</keyword>
<evidence type="ECO:0000256" key="1">
    <source>
        <dbReference type="SAM" id="MobiDB-lite"/>
    </source>
</evidence>
<protein>
    <submittedName>
        <fullName evidence="2">Uncharacterized protein</fullName>
    </submittedName>
</protein>
<dbReference type="Proteomes" id="UP000735302">
    <property type="component" value="Unassembled WGS sequence"/>
</dbReference>
<dbReference type="EMBL" id="BLXT01003748">
    <property type="protein sequence ID" value="GFO05344.1"/>
    <property type="molecule type" value="Genomic_DNA"/>
</dbReference>
<evidence type="ECO:0000313" key="3">
    <source>
        <dbReference type="Proteomes" id="UP000735302"/>
    </source>
</evidence>
<feature type="region of interest" description="Disordered" evidence="1">
    <location>
        <begin position="1"/>
        <end position="32"/>
    </location>
</feature>
<name>A0AAV4ACH9_9GAST</name>
<organism evidence="2 3">
    <name type="scientific">Plakobranchus ocellatus</name>
    <dbReference type="NCBI Taxonomy" id="259542"/>
    <lineage>
        <taxon>Eukaryota</taxon>
        <taxon>Metazoa</taxon>
        <taxon>Spiralia</taxon>
        <taxon>Lophotrochozoa</taxon>
        <taxon>Mollusca</taxon>
        <taxon>Gastropoda</taxon>
        <taxon>Heterobranchia</taxon>
        <taxon>Euthyneura</taxon>
        <taxon>Panpulmonata</taxon>
        <taxon>Sacoglossa</taxon>
        <taxon>Placobranchoidea</taxon>
        <taxon>Plakobranchidae</taxon>
        <taxon>Plakobranchus</taxon>
    </lineage>
</organism>
<comment type="caution">
    <text evidence="2">The sequence shown here is derived from an EMBL/GenBank/DDBJ whole genome shotgun (WGS) entry which is preliminary data.</text>
</comment>
<dbReference type="AlphaFoldDB" id="A0AAV4ACH9"/>
<evidence type="ECO:0000313" key="2">
    <source>
        <dbReference type="EMBL" id="GFO05344.1"/>
    </source>
</evidence>